<dbReference type="EMBL" id="BTPD01000002">
    <property type="protein sequence ID" value="GMQ28054.1"/>
    <property type="molecule type" value="Genomic_DNA"/>
</dbReference>
<evidence type="ECO:0000256" key="1">
    <source>
        <dbReference type="SAM" id="MobiDB-lite"/>
    </source>
</evidence>
<evidence type="ECO:0000259" key="2">
    <source>
        <dbReference type="Pfam" id="PF13351"/>
    </source>
</evidence>
<evidence type="ECO:0000313" key="3">
    <source>
        <dbReference type="EMBL" id="GMQ28054.1"/>
    </source>
</evidence>
<accession>A0ABQ6PJB1</accession>
<dbReference type="RefSeq" id="WP_338222850.1">
    <property type="nucleotide sequence ID" value="NZ_BTPD01000002.1"/>
</dbReference>
<dbReference type="InterPro" id="IPR025343">
    <property type="entry name" value="DUF4099"/>
</dbReference>
<feature type="compositionally biased region" description="Basic and acidic residues" evidence="1">
    <location>
        <begin position="289"/>
        <end position="309"/>
    </location>
</feature>
<gene>
    <name evidence="3" type="ORF">Aconfl_06970</name>
</gene>
<dbReference type="Proteomes" id="UP001338309">
    <property type="component" value="Unassembled WGS sequence"/>
</dbReference>
<feature type="domain" description="DUF4099" evidence="2">
    <location>
        <begin position="4"/>
        <end position="85"/>
    </location>
</feature>
<comment type="caution">
    <text evidence="3">The sequence shown here is derived from an EMBL/GenBank/DDBJ whole genome shotgun (WGS) entry which is preliminary data.</text>
</comment>
<sequence length="309" mass="35175">MKNQNGLPMKDLEIFGVVKDGKFTIPDKEVNALKNGGMTDIVELKDLKGKDFQIDRLPARLSIVRGEDGNPALRIDPVYREPNRHSNLNEEERTQLVKKELANIKKSYVDKEGNIQSEIIEYDERTKQFLSYNPRDIKAPQSVNGFELNPQQKKNYKEGEAVQLADGTELQLSPSSPKGIRSNKTGLVVSVLLDGGMSYLLLTGINRMIGKKSQEEKAYSEGYLQAIKEVQKQVERRISRNPKDLDAVRDLNNIKEEYSKISADQSLPKSVRQDFNIQKIKGLNSIDTEEGRNPRRAIEQRDNDFDRDI</sequence>
<feature type="region of interest" description="Disordered" evidence="1">
    <location>
        <begin position="287"/>
        <end position="309"/>
    </location>
</feature>
<dbReference type="Pfam" id="PF13351">
    <property type="entry name" value="DUF4099"/>
    <property type="match status" value="1"/>
</dbReference>
<proteinExistence type="predicted"/>
<keyword evidence="4" id="KW-1185">Reference proteome</keyword>
<organism evidence="3 4">
    <name type="scientific">Algoriphagus confluentis</name>
    <dbReference type="NCBI Taxonomy" id="1697556"/>
    <lineage>
        <taxon>Bacteria</taxon>
        <taxon>Pseudomonadati</taxon>
        <taxon>Bacteroidota</taxon>
        <taxon>Cytophagia</taxon>
        <taxon>Cytophagales</taxon>
        <taxon>Cyclobacteriaceae</taxon>
        <taxon>Algoriphagus</taxon>
    </lineage>
</organism>
<reference evidence="3 4" key="1">
    <citation type="submission" date="2023-08" db="EMBL/GenBank/DDBJ databases">
        <title>Draft genome sequence of Algoriphagus confluentis.</title>
        <authorList>
            <person name="Takatani N."/>
            <person name="Hosokawa M."/>
            <person name="Sawabe T."/>
        </authorList>
    </citation>
    <scope>NUCLEOTIDE SEQUENCE [LARGE SCALE GENOMIC DNA]</scope>
    <source>
        <strain evidence="3 4">NBRC 111222</strain>
    </source>
</reference>
<name>A0ABQ6PJB1_9BACT</name>
<evidence type="ECO:0000313" key="4">
    <source>
        <dbReference type="Proteomes" id="UP001338309"/>
    </source>
</evidence>
<protein>
    <recommendedName>
        <fullName evidence="2">DUF4099 domain-containing protein</fullName>
    </recommendedName>
</protein>